<name>A0ABQ6NLI8_9BACL</name>
<comment type="caution">
    <text evidence="3">The sequence shown here is derived from an EMBL/GenBank/DDBJ whole genome shotgun (WGS) entry which is preliminary data.</text>
</comment>
<organism evidence="3 4">
    <name type="scientific">Paenibacillus glycanilyticus</name>
    <dbReference type="NCBI Taxonomy" id="126569"/>
    <lineage>
        <taxon>Bacteria</taxon>
        <taxon>Bacillati</taxon>
        <taxon>Bacillota</taxon>
        <taxon>Bacilli</taxon>
        <taxon>Bacillales</taxon>
        <taxon>Paenibacillaceae</taxon>
        <taxon>Paenibacillus</taxon>
    </lineage>
</organism>
<protein>
    <submittedName>
        <fullName evidence="3">Uncharacterized protein</fullName>
    </submittedName>
</protein>
<keyword evidence="2" id="KW-0472">Membrane</keyword>
<evidence type="ECO:0000256" key="2">
    <source>
        <dbReference type="SAM" id="Phobius"/>
    </source>
</evidence>
<evidence type="ECO:0000313" key="4">
    <source>
        <dbReference type="Proteomes" id="UP001285921"/>
    </source>
</evidence>
<keyword evidence="2" id="KW-0812">Transmembrane</keyword>
<evidence type="ECO:0000313" key="3">
    <source>
        <dbReference type="EMBL" id="GMK45956.1"/>
    </source>
</evidence>
<evidence type="ECO:0000256" key="1">
    <source>
        <dbReference type="SAM" id="MobiDB-lite"/>
    </source>
</evidence>
<sequence>MELLNSIMKRVPSISVLFSTGLCVVIPMLFYWVSSKMRRHDPPWKQEQPKDPIQRTMLPAGSSNDQYEE</sequence>
<reference evidence="3 4" key="1">
    <citation type="submission" date="2023-05" db="EMBL/GenBank/DDBJ databases">
        <title>Draft genome of Paenibacillus sp. CCS26.</title>
        <authorList>
            <person name="Akita H."/>
            <person name="Shinto Y."/>
            <person name="Kimura Z."/>
        </authorList>
    </citation>
    <scope>NUCLEOTIDE SEQUENCE [LARGE SCALE GENOMIC DNA]</scope>
    <source>
        <strain evidence="3 4">CCS26</strain>
    </source>
</reference>
<dbReference type="EMBL" id="BTCL01000009">
    <property type="protein sequence ID" value="GMK45956.1"/>
    <property type="molecule type" value="Genomic_DNA"/>
</dbReference>
<feature type="transmembrane region" description="Helical" evidence="2">
    <location>
        <begin position="12"/>
        <end position="33"/>
    </location>
</feature>
<proteinExistence type="predicted"/>
<keyword evidence="4" id="KW-1185">Reference proteome</keyword>
<dbReference type="RefSeq" id="WP_317980479.1">
    <property type="nucleotide sequence ID" value="NZ_BTCL01000009.1"/>
</dbReference>
<feature type="compositionally biased region" description="Basic and acidic residues" evidence="1">
    <location>
        <begin position="40"/>
        <end position="53"/>
    </location>
</feature>
<gene>
    <name evidence="3" type="ORF">PghCCS26_30840</name>
</gene>
<feature type="region of interest" description="Disordered" evidence="1">
    <location>
        <begin position="40"/>
        <end position="69"/>
    </location>
</feature>
<accession>A0ABQ6NLI8</accession>
<keyword evidence="2" id="KW-1133">Transmembrane helix</keyword>
<dbReference type="Proteomes" id="UP001285921">
    <property type="component" value="Unassembled WGS sequence"/>
</dbReference>